<evidence type="ECO:0000259" key="2">
    <source>
        <dbReference type="Pfam" id="PF04069"/>
    </source>
</evidence>
<feature type="domain" description="ABC-type glycine betaine transport system substrate-binding" evidence="2">
    <location>
        <begin position="49"/>
        <end position="314"/>
    </location>
</feature>
<dbReference type="Gene3D" id="3.40.190.100">
    <property type="entry name" value="Glycine betaine-binding periplasmic protein, domain 2"/>
    <property type="match status" value="1"/>
</dbReference>
<dbReference type="GO" id="GO:0022857">
    <property type="term" value="F:transmembrane transporter activity"/>
    <property type="evidence" value="ECO:0007669"/>
    <property type="project" value="InterPro"/>
</dbReference>
<name>A0A838AAB3_9PSEU</name>
<dbReference type="RefSeq" id="WP_180892873.1">
    <property type="nucleotide sequence ID" value="NZ_JACCKD010000003.1"/>
</dbReference>
<dbReference type="AlphaFoldDB" id="A0A838AAB3"/>
<evidence type="ECO:0000256" key="1">
    <source>
        <dbReference type="SAM" id="SignalP"/>
    </source>
</evidence>
<evidence type="ECO:0000313" key="3">
    <source>
        <dbReference type="EMBL" id="MBA0126081.1"/>
    </source>
</evidence>
<dbReference type="Proteomes" id="UP000582974">
    <property type="component" value="Unassembled WGS sequence"/>
</dbReference>
<gene>
    <name evidence="3" type="ORF">H0B56_11070</name>
</gene>
<keyword evidence="4" id="KW-1185">Reference proteome</keyword>
<dbReference type="InterPro" id="IPR007210">
    <property type="entry name" value="ABC_Gly_betaine_transp_sub-bd"/>
</dbReference>
<proteinExistence type="predicted"/>
<organism evidence="3 4">
    <name type="scientific">Haloechinothrix aidingensis</name>
    <dbReference type="NCBI Taxonomy" id="2752311"/>
    <lineage>
        <taxon>Bacteria</taxon>
        <taxon>Bacillati</taxon>
        <taxon>Actinomycetota</taxon>
        <taxon>Actinomycetes</taxon>
        <taxon>Pseudonocardiales</taxon>
        <taxon>Pseudonocardiaceae</taxon>
        <taxon>Haloechinothrix</taxon>
    </lineage>
</organism>
<protein>
    <submittedName>
        <fullName evidence="3">ABC transporter substrate-binding protein</fullName>
    </submittedName>
</protein>
<dbReference type="EMBL" id="JACCKD010000003">
    <property type="protein sequence ID" value="MBA0126081.1"/>
    <property type="molecule type" value="Genomic_DNA"/>
</dbReference>
<accession>A0A838AAB3</accession>
<evidence type="ECO:0000313" key="4">
    <source>
        <dbReference type="Proteomes" id="UP000582974"/>
    </source>
</evidence>
<dbReference type="Gene3D" id="3.40.190.10">
    <property type="entry name" value="Periplasmic binding protein-like II"/>
    <property type="match status" value="1"/>
</dbReference>
<dbReference type="PROSITE" id="PS51257">
    <property type="entry name" value="PROKAR_LIPOPROTEIN"/>
    <property type="match status" value="1"/>
</dbReference>
<comment type="caution">
    <text evidence="3">The sequence shown here is derived from an EMBL/GenBank/DDBJ whole genome shotgun (WGS) entry which is preliminary data.</text>
</comment>
<dbReference type="SUPFAM" id="SSF53850">
    <property type="entry name" value="Periplasmic binding protein-like II"/>
    <property type="match status" value="1"/>
</dbReference>
<feature type="chain" id="PRO_5038646689" evidence="1">
    <location>
        <begin position="30"/>
        <end position="326"/>
    </location>
</feature>
<sequence>MTGRHRTTSRWLAGTAGAAAALLALTACGGERIGDDTDSAAGGDCGEFNLAVSPWVGYEANAVVIAHVAETELGCTVHKKELQEEVAWQGFGTGEVDAIVENWGHEDLKQRYIEEQGTAVEAGSTGVKGEIGWFVPEWMTEEYPDITDWENLNDYSDMFQTSESGDKGQFLAGDPGFVSNDEALVENLDLDYKVVHAGSEAALNEAFRRAHEEREPLLGYFYRPHWLEAEIDVARVELPPHEEGCDDVREEVDCDYPEYDLDKIVRAEFAEEGGPAYQLVDNFEWTNEDQVQVASWITQDDMEPAEAGKKWVEENQDVVQTWLGQE</sequence>
<dbReference type="GO" id="GO:0043190">
    <property type="term" value="C:ATP-binding cassette (ABC) transporter complex"/>
    <property type="evidence" value="ECO:0007669"/>
    <property type="project" value="InterPro"/>
</dbReference>
<feature type="signal peptide" evidence="1">
    <location>
        <begin position="1"/>
        <end position="29"/>
    </location>
</feature>
<dbReference type="CDD" id="cd13643">
    <property type="entry name" value="PBP2_BCP_2"/>
    <property type="match status" value="1"/>
</dbReference>
<keyword evidence="1" id="KW-0732">Signal</keyword>
<dbReference type="Pfam" id="PF04069">
    <property type="entry name" value="OpuAC"/>
    <property type="match status" value="1"/>
</dbReference>
<reference evidence="3 4" key="1">
    <citation type="submission" date="2020-07" db="EMBL/GenBank/DDBJ databases">
        <title>Genome of Haloechinothrix sp.</title>
        <authorList>
            <person name="Tang S.-K."/>
            <person name="Yang L."/>
            <person name="Zhu W.-Y."/>
        </authorList>
    </citation>
    <scope>NUCLEOTIDE SEQUENCE [LARGE SCALE GENOMIC DNA]</scope>
    <source>
        <strain evidence="3 4">YIM 98757</strain>
    </source>
</reference>